<gene>
    <name evidence="6" type="primary">rex</name>
    <name evidence="9" type="ORF">AB8B23_11405</name>
</gene>
<sequence>MKLKKMEISERVVQRLTEYLSILKEVRKQYNEINSIELAKIMNTTSAQVRKDLSTFGEFGVRGKGYDIDNLIEIITKILGIDKINNVIIVGHGKMGEMLSSNLDVLGEGFKIVGIFDKDKNKIGKTAANNLIVQDIQNVDEFIKNMKNNSDTRIEMAILAVVKEQAQIAAEGLVKSGISAILNMTTYKLELDKNIKVVDMDISAKLQELNFWRINNISEKI</sequence>
<accession>A0AB39VB47</accession>
<feature type="domain" description="CoA-binding" evidence="7">
    <location>
        <begin position="82"/>
        <end position="185"/>
    </location>
</feature>
<evidence type="ECO:0000256" key="6">
    <source>
        <dbReference type="HAMAP-Rule" id="MF_01131"/>
    </source>
</evidence>
<comment type="subunit">
    <text evidence="6">Homodimer.</text>
</comment>
<proteinExistence type="inferred from homology"/>
<keyword evidence="4 6" id="KW-0238">DNA-binding</keyword>
<dbReference type="InterPro" id="IPR036390">
    <property type="entry name" value="WH_DNA-bd_sf"/>
</dbReference>
<comment type="function">
    <text evidence="6">Modulates transcription in response to changes in cellular NADH/NAD(+) redox state.</text>
</comment>
<dbReference type="KEGG" id="lmes:AB8B23_11405"/>
<dbReference type="SUPFAM" id="SSF46785">
    <property type="entry name" value="Winged helix' DNA-binding domain"/>
    <property type="match status" value="1"/>
</dbReference>
<dbReference type="GO" id="GO:0045892">
    <property type="term" value="P:negative regulation of DNA-templated transcription"/>
    <property type="evidence" value="ECO:0007669"/>
    <property type="project" value="InterPro"/>
</dbReference>
<feature type="binding site" evidence="6">
    <location>
        <begin position="91"/>
        <end position="96"/>
    </location>
    <ligand>
        <name>NAD(+)</name>
        <dbReference type="ChEBI" id="CHEBI:57540"/>
    </ligand>
</feature>
<evidence type="ECO:0000256" key="2">
    <source>
        <dbReference type="ARBA" id="ARBA00022491"/>
    </source>
</evidence>
<comment type="caution">
    <text evidence="6">Lacks conserved residue(s) required for the propagation of feature annotation.</text>
</comment>
<name>A0AB39VB47_9FUSO</name>
<dbReference type="EMBL" id="CP165646">
    <property type="protein sequence ID" value="XDU64509.1"/>
    <property type="molecule type" value="Genomic_DNA"/>
</dbReference>
<evidence type="ECO:0000256" key="4">
    <source>
        <dbReference type="ARBA" id="ARBA00023125"/>
    </source>
</evidence>
<dbReference type="Gene3D" id="1.10.10.10">
    <property type="entry name" value="Winged helix-like DNA-binding domain superfamily/Winged helix DNA-binding domain"/>
    <property type="match status" value="1"/>
</dbReference>
<dbReference type="InterPro" id="IPR022876">
    <property type="entry name" value="Tscrpt_rep_Rex"/>
</dbReference>
<keyword evidence="5 6" id="KW-0804">Transcription</keyword>
<dbReference type="Pfam" id="PF02629">
    <property type="entry name" value="CoA_binding"/>
    <property type="match status" value="1"/>
</dbReference>
<keyword evidence="6" id="KW-0520">NAD</keyword>
<dbReference type="PANTHER" id="PTHR35786:SF1">
    <property type="entry name" value="REDOX-SENSING TRANSCRIPTIONAL REPRESSOR REX 1"/>
    <property type="match status" value="1"/>
</dbReference>
<dbReference type="GO" id="GO:0005737">
    <property type="term" value="C:cytoplasm"/>
    <property type="evidence" value="ECO:0007669"/>
    <property type="project" value="UniProtKB-SubCell"/>
</dbReference>
<dbReference type="GO" id="GO:0051775">
    <property type="term" value="P:response to redox state"/>
    <property type="evidence" value="ECO:0007669"/>
    <property type="project" value="InterPro"/>
</dbReference>
<evidence type="ECO:0000313" key="9">
    <source>
        <dbReference type="EMBL" id="XDU64509.1"/>
    </source>
</evidence>
<dbReference type="PANTHER" id="PTHR35786">
    <property type="entry name" value="REDOX-SENSING TRANSCRIPTIONAL REPRESSOR REX"/>
    <property type="match status" value="1"/>
</dbReference>
<comment type="subcellular location">
    <subcellularLocation>
        <location evidence="6">Cytoplasm</location>
    </subcellularLocation>
</comment>
<dbReference type="InterPro" id="IPR036291">
    <property type="entry name" value="NAD(P)-bd_dom_sf"/>
</dbReference>
<evidence type="ECO:0000256" key="1">
    <source>
        <dbReference type="ARBA" id="ARBA00022490"/>
    </source>
</evidence>
<evidence type="ECO:0000256" key="5">
    <source>
        <dbReference type="ARBA" id="ARBA00023163"/>
    </source>
</evidence>
<feature type="domain" description="Rex DNA-binding C-terminal" evidence="8">
    <location>
        <begin position="7"/>
        <end position="54"/>
    </location>
</feature>
<dbReference type="HAMAP" id="MF_01131">
    <property type="entry name" value="Rex"/>
    <property type="match status" value="1"/>
</dbReference>
<protein>
    <recommendedName>
        <fullName evidence="6">Redox-sensing transcriptional repressor Rex</fullName>
    </recommendedName>
</protein>
<organism evidence="9">
    <name type="scientific">Leptotrichia mesophila</name>
    <dbReference type="NCBI Taxonomy" id="3239303"/>
    <lineage>
        <taxon>Bacteria</taxon>
        <taxon>Fusobacteriati</taxon>
        <taxon>Fusobacteriota</taxon>
        <taxon>Fusobacteriia</taxon>
        <taxon>Fusobacteriales</taxon>
        <taxon>Leptotrichiaceae</taxon>
        <taxon>Leptotrichia</taxon>
    </lineage>
</organism>
<dbReference type="Pfam" id="PF06971">
    <property type="entry name" value="Put_DNA-bind_N"/>
    <property type="match status" value="1"/>
</dbReference>
<keyword evidence="1 6" id="KW-0963">Cytoplasm</keyword>
<dbReference type="InterPro" id="IPR003781">
    <property type="entry name" value="CoA-bd"/>
</dbReference>
<dbReference type="InterPro" id="IPR009718">
    <property type="entry name" value="Rex_DNA-bd_C_dom"/>
</dbReference>
<dbReference type="NCBIfam" id="NF003996">
    <property type="entry name" value="PRK05472.2-5"/>
    <property type="match status" value="1"/>
</dbReference>
<dbReference type="NCBIfam" id="NF003995">
    <property type="entry name" value="PRK05472.2-4"/>
    <property type="match status" value="1"/>
</dbReference>
<evidence type="ECO:0000259" key="7">
    <source>
        <dbReference type="Pfam" id="PF02629"/>
    </source>
</evidence>
<dbReference type="Gene3D" id="3.40.50.720">
    <property type="entry name" value="NAD(P)-binding Rossmann-like Domain"/>
    <property type="match status" value="1"/>
</dbReference>
<comment type="similarity">
    <text evidence="6">Belongs to the transcriptional regulatory Rex family.</text>
</comment>
<evidence type="ECO:0000259" key="8">
    <source>
        <dbReference type="Pfam" id="PF06971"/>
    </source>
</evidence>
<dbReference type="GO" id="GO:0003677">
    <property type="term" value="F:DNA binding"/>
    <property type="evidence" value="ECO:0007669"/>
    <property type="project" value="UniProtKB-UniRule"/>
</dbReference>
<dbReference type="NCBIfam" id="NF003994">
    <property type="entry name" value="PRK05472.2-3"/>
    <property type="match status" value="1"/>
</dbReference>
<reference evidence="9" key="1">
    <citation type="submission" date="2024-07" db="EMBL/GenBank/DDBJ databases">
        <authorList>
            <person name="Li X.-J."/>
            <person name="Wang X."/>
        </authorList>
    </citation>
    <scope>NUCLEOTIDE SEQUENCE</scope>
    <source>
        <strain evidence="9">HSP-342</strain>
    </source>
</reference>
<dbReference type="AlphaFoldDB" id="A0AB39VB47"/>
<dbReference type="RefSeq" id="WP_299570659.1">
    <property type="nucleotide sequence ID" value="NZ_CP165646.1"/>
</dbReference>
<evidence type="ECO:0000256" key="3">
    <source>
        <dbReference type="ARBA" id="ARBA00023015"/>
    </source>
</evidence>
<keyword evidence="3 6" id="KW-0805">Transcription regulation</keyword>
<keyword evidence="2 6" id="KW-0678">Repressor</keyword>
<dbReference type="GO" id="GO:0003700">
    <property type="term" value="F:DNA-binding transcription factor activity"/>
    <property type="evidence" value="ECO:0007669"/>
    <property type="project" value="UniProtKB-UniRule"/>
</dbReference>
<dbReference type="InterPro" id="IPR036388">
    <property type="entry name" value="WH-like_DNA-bd_sf"/>
</dbReference>
<dbReference type="SUPFAM" id="SSF51735">
    <property type="entry name" value="NAD(P)-binding Rossmann-fold domains"/>
    <property type="match status" value="1"/>
</dbReference>